<protein>
    <submittedName>
        <fullName evidence="2">Uncharacterized protein</fullName>
    </submittedName>
</protein>
<name>A0AC58IHI9_DANRE</name>
<gene>
    <name evidence="2" type="primary">LOC137488984</name>
</gene>
<dbReference type="Proteomes" id="UP000000437">
    <property type="component" value="Chromosome 22"/>
</dbReference>
<reference evidence="2" key="1">
    <citation type="submission" date="2025-08" db="UniProtKB">
        <authorList>
            <consortium name="RefSeq"/>
        </authorList>
    </citation>
    <scope>IDENTIFICATION</scope>
    <source>
        <strain evidence="2">Tuebingen</strain>
        <tissue evidence="2">Fibroblasts and whole tissue</tissue>
    </source>
</reference>
<proteinExistence type="predicted"/>
<keyword evidence="1" id="KW-1185">Reference proteome</keyword>
<accession>A0AC58IHI9</accession>
<dbReference type="RefSeq" id="XP_073793698.1">
    <property type="nucleotide sequence ID" value="XM_073937597.1"/>
</dbReference>
<evidence type="ECO:0000313" key="1">
    <source>
        <dbReference type="Proteomes" id="UP000000437"/>
    </source>
</evidence>
<sequence>MMFWEHELMILFLFLCTILCQGVFGVETEEVKAVNSSKSPSCWITDTLRHGVQIDNQTGSLTFINTSSELGGRYKLQIFNKSLMLSNKEFNVTFYEPLPIPAVHQLENSSCSQCVLQCSVNVTQATLSWYNGNRLLSSINVSDVNNNICVHLEGDVNDYRCVVNNSISNQTKPLSRSELCQSCAEAGQKRGHTALIFSIMMVMVAGALIVWRSRKNLQTGKKEVAHSYKNGGTGGSADEEENL</sequence>
<organism evidence="1 2">
    <name type="scientific">Danio rerio</name>
    <name type="common">Zebrafish</name>
    <name type="synonym">Brachydanio rerio</name>
    <dbReference type="NCBI Taxonomy" id="7955"/>
    <lineage>
        <taxon>Eukaryota</taxon>
        <taxon>Metazoa</taxon>
        <taxon>Chordata</taxon>
        <taxon>Craniata</taxon>
        <taxon>Vertebrata</taxon>
        <taxon>Euteleostomi</taxon>
        <taxon>Actinopterygii</taxon>
        <taxon>Neopterygii</taxon>
        <taxon>Teleostei</taxon>
        <taxon>Ostariophysi</taxon>
        <taxon>Cypriniformes</taxon>
        <taxon>Danionidae</taxon>
        <taxon>Danioninae</taxon>
        <taxon>Danio</taxon>
    </lineage>
</organism>
<evidence type="ECO:0000313" key="2">
    <source>
        <dbReference type="RefSeq" id="XP_073793698.1"/>
    </source>
</evidence>